<dbReference type="KEGG" id="aqt:FN924_06535"/>
<dbReference type="InterPro" id="IPR004567">
    <property type="entry name" value="Type_II_PanK"/>
</dbReference>
<dbReference type="PANTHER" id="PTHR12280:SF20">
    <property type="entry name" value="4'-PHOSPHOPANTETHEINE PHOSPHATASE"/>
    <property type="match status" value="1"/>
</dbReference>
<dbReference type="Pfam" id="PF03630">
    <property type="entry name" value="Fumble"/>
    <property type="match status" value="1"/>
</dbReference>
<keyword evidence="4 7" id="KW-0418">Kinase</keyword>
<dbReference type="GO" id="GO:0005524">
    <property type="term" value="F:ATP binding"/>
    <property type="evidence" value="ECO:0007669"/>
    <property type="project" value="UniProtKB-KW"/>
</dbReference>
<evidence type="ECO:0000256" key="6">
    <source>
        <dbReference type="ARBA" id="ARBA00022993"/>
    </source>
</evidence>
<dbReference type="InterPro" id="IPR043129">
    <property type="entry name" value="ATPase_NBD"/>
</dbReference>
<evidence type="ECO:0000256" key="4">
    <source>
        <dbReference type="ARBA" id="ARBA00022777"/>
    </source>
</evidence>
<evidence type="ECO:0000256" key="2">
    <source>
        <dbReference type="ARBA" id="ARBA00022679"/>
    </source>
</evidence>
<dbReference type="CDD" id="cd24085">
    <property type="entry name" value="ASKHA_NBD_PanK-II_bac"/>
    <property type="match status" value="1"/>
</dbReference>
<dbReference type="Gene3D" id="3.30.420.40">
    <property type="match status" value="1"/>
</dbReference>
<evidence type="ECO:0000313" key="8">
    <source>
        <dbReference type="Proteomes" id="UP000315215"/>
    </source>
</evidence>
<keyword evidence="5" id="KW-0067">ATP-binding</keyword>
<evidence type="ECO:0000256" key="3">
    <source>
        <dbReference type="ARBA" id="ARBA00022741"/>
    </source>
</evidence>
<dbReference type="PANTHER" id="PTHR12280">
    <property type="entry name" value="PANTOTHENATE KINASE"/>
    <property type="match status" value="1"/>
</dbReference>
<name>A0A516KEL7_9BACI</name>
<protein>
    <submittedName>
        <fullName evidence="7">Type II pantothenate kinase</fullName>
        <ecNumber evidence="7">2.7.1.33</ecNumber>
    </submittedName>
</protein>
<reference evidence="7 8" key="1">
    <citation type="submission" date="2019-07" db="EMBL/GenBank/DDBJ databases">
        <authorList>
            <person name="Li J."/>
        </authorList>
    </citation>
    <scope>NUCLEOTIDE SEQUENCE [LARGE SCALE GENOMIC DNA]</scope>
    <source>
        <strain evidence="7 8">TKL69</strain>
    </source>
</reference>
<accession>A0A516KEL7</accession>
<gene>
    <name evidence="7" type="primary">coaW</name>
    <name evidence="7" type="ORF">FN924_06535</name>
</gene>
<keyword evidence="3" id="KW-0547">Nucleotide-binding</keyword>
<evidence type="ECO:0000313" key="7">
    <source>
        <dbReference type="EMBL" id="QDP39851.1"/>
    </source>
</evidence>
<dbReference type="GO" id="GO:0005829">
    <property type="term" value="C:cytosol"/>
    <property type="evidence" value="ECO:0007669"/>
    <property type="project" value="TreeGrafter"/>
</dbReference>
<dbReference type="InterPro" id="IPR011602">
    <property type="entry name" value="Type_II_PanK_bac"/>
</dbReference>
<sequence length="275" mass="29659">MRGYSMTTKIGIDAGGTLVKVAYLDNNNIEFRTFRSQQLDEVIKWITTNFERVEVCLTGGKSEILAQKLQGPTQTIVEFEATSKGVDYLANEQNLHFSNGFILANVGTGTSIHHMKDGKQERVIGSGVGGGTLLGLSYLVSGETEYEKIINLSLQGNRGNIDLKVEDIFEGAVPPISGDLTASNFGKLSKMMAEKPSKTDALASVIGLIGETVVTICIQVADTYQTSDILYIGSTLRSNSILAGIMNNYTKLRGKQPFFLENGEFSGAIGALLSI</sequence>
<keyword evidence="6" id="KW-0173">Coenzyme A biosynthesis</keyword>
<dbReference type="EMBL" id="CP041666">
    <property type="protein sequence ID" value="QDP39851.1"/>
    <property type="molecule type" value="Genomic_DNA"/>
</dbReference>
<dbReference type="GO" id="GO:0015937">
    <property type="term" value="P:coenzyme A biosynthetic process"/>
    <property type="evidence" value="ECO:0007669"/>
    <property type="project" value="UniProtKB-KW"/>
</dbReference>
<keyword evidence="1" id="KW-0963">Cytoplasm</keyword>
<evidence type="ECO:0000256" key="5">
    <source>
        <dbReference type="ARBA" id="ARBA00022840"/>
    </source>
</evidence>
<keyword evidence="2 7" id="KW-0808">Transferase</keyword>
<evidence type="ECO:0000256" key="1">
    <source>
        <dbReference type="ARBA" id="ARBA00022490"/>
    </source>
</evidence>
<proteinExistence type="predicted"/>
<organism evidence="7 8">
    <name type="scientific">Radiobacillus deserti</name>
    <dbReference type="NCBI Taxonomy" id="2594883"/>
    <lineage>
        <taxon>Bacteria</taxon>
        <taxon>Bacillati</taxon>
        <taxon>Bacillota</taxon>
        <taxon>Bacilli</taxon>
        <taxon>Bacillales</taxon>
        <taxon>Bacillaceae</taxon>
        <taxon>Radiobacillus</taxon>
    </lineage>
</organism>
<dbReference type="NCBIfam" id="NF009842">
    <property type="entry name" value="PRK13317.1"/>
    <property type="match status" value="1"/>
</dbReference>
<dbReference type="SUPFAM" id="SSF53067">
    <property type="entry name" value="Actin-like ATPase domain"/>
    <property type="match status" value="1"/>
</dbReference>
<keyword evidence="8" id="KW-1185">Reference proteome</keyword>
<dbReference type="EC" id="2.7.1.33" evidence="7"/>
<dbReference type="GO" id="GO:0004594">
    <property type="term" value="F:pantothenate kinase activity"/>
    <property type="evidence" value="ECO:0007669"/>
    <property type="project" value="UniProtKB-EC"/>
</dbReference>
<dbReference type="AlphaFoldDB" id="A0A516KEL7"/>
<dbReference type="Proteomes" id="UP000315215">
    <property type="component" value="Chromosome"/>
</dbReference>
<dbReference type="PIRSF" id="PIRSF036940">
    <property type="entry name" value="PanK_bac_aCoA"/>
    <property type="match status" value="1"/>
</dbReference>